<dbReference type="EMBL" id="CP000542">
    <property type="protein sequence ID" value="ABM56739.1"/>
    <property type="molecule type" value="Genomic_DNA"/>
</dbReference>
<keyword evidence="2" id="KW-1185">Reference proteome</keyword>
<accession>A1WGI2</accession>
<dbReference type="Proteomes" id="UP000000374">
    <property type="component" value="Chromosome"/>
</dbReference>
<sequence>MAAGSAYGAVDFAVNRTDVLVCLRERGHDGLRTADGRAGLSHNELEFAEDQSIRISPLVPMCFWRLRWLLPGDRCGPGHSVSGLIQRSGPAPG</sequence>
<reference evidence="2" key="1">
    <citation type="submission" date="2006-12" db="EMBL/GenBank/DDBJ databases">
        <title>Complete sequence of chromosome 1 of Verminephrobacter eiseniae EF01-2.</title>
        <authorList>
            <person name="Copeland A."/>
            <person name="Lucas S."/>
            <person name="Lapidus A."/>
            <person name="Barry K."/>
            <person name="Detter J.C."/>
            <person name="Glavina del Rio T."/>
            <person name="Dalin E."/>
            <person name="Tice H."/>
            <person name="Pitluck S."/>
            <person name="Chertkov O."/>
            <person name="Brettin T."/>
            <person name="Bruce D."/>
            <person name="Han C."/>
            <person name="Tapia R."/>
            <person name="Gilna P."/>
            <person name="Schmutz J."/>
            <person name="Larimer F."/>
            <person name="Land M."/>
            <person name="Hauser L."/>
            <person name="Kyrpides N."/>
            <person name="Kim E."/>
            <person name="Stahl D."/>
            <person name="Richardson P."/>
        </authorList>
    </citation>
    <scope>NUCLEOTIDE SEQUENCE [LARGE SCALE GENOMIC DNA]</scope>
    <source>
        <strain evidence="2">EF01-2</strain>
    </source>
</reference>
<evidence type="ECO:0000313" key="2">
    <source>
        <dbReference type="Proteomes" id="UP000000374"/>
    </source>
</evidence>
<name>A1WGI2_VEREI</name>
<dbReference type="HOGENOM" id="CLU_2398765_0_0_4"/>
<dbReference type="KEGG" id="vei:Veis_0961"/>
<gene>
    <name evidence="1" type="ordered locus">Veis_0961</name>
</gene>
<organism evidence="1 2">
    <name type="scientific">Verminephrobacter eiseniae (strain EF01-2)</name>
    <dbReference type="NCBI Taxonomy" id="391735"/>
    <lineage>
        <taxon>Bacteria</taxon>
        <taxon>Pseudomonadati</taxon>
        <taxon>Pseudomonadota</taxon>
        <taxon>Betaproteobacteria</taxon>
        <taxon>Burkholderiales</taxon>
        <taxon>Comamonadaceae</taxon>
        <taxon>Verminephrobacter</taxon>
    </lineage>
</organism>
<evidence type="ECO:0000313" key="1">
    <source>
        <dbReference type="EMBL" id="ABM56739.1"/>
    </source>
</evidence>
<protein>
    <submittedName>
        <fullName evidence="1">Uncharacterized protein</fullName>
    </submittedName>
</protein>
<proteinExistence type="predicted"/>
<dbReference type="AlphaFoldDB" id="A1WGI2"/>